<evidence type="ECO:0000256" key="1">
    <source>
        <dbReference type="SAM" id="MobiDB-lite"/>
    </source>
</evidence>
<dbReference type="EMBL" id="DF973292">
    <property type="protein sequence ID" value="GAU24564.1"/>
    <property type="molecule type" value="Genomic_DNA"/>
</dbReference>
<gene>
    <name evidence="2" type="ORF">TSUD_149050</name>
</gene>
<reference evidence="3" key="1">
    <citation type="journal article" date="2017" name="Front. Plant Sci.">
        <title>Climate Clever Clovers: New Paradigm to Reduce the Environmental Footprint of Ruminants by Breeding Low Methanogenic Forages Utilizing Haplotype Variation.</title>
        <authorList>
            <person name="Kaur P."/>
            <person name="Appels R."/>
            <person name="Bayer P.E."/>
            <person name="Keeble-Gagnere G."/>
            <person name="Wang J."/>
            <person name="Hirakawa H."/>
            <person name="Shirasawa K."/>
            <person name="Vercoe P."/>
            <person name="Stefanova K."/>
            <person name="Durmic Z."/>
            <person name="Nichols P."/>
            <person name="Revell C."/>
            <person name="Isobe S.N."/>
            <person name="Edwards D."/>
            <person name="Erskine W."/>
        </authorList>
    </citation>
    <scope>NUCLEOTIDE SEQUENCE [LARGE SCALE GENOMIC DNA]</scope>
    <source>
        <strain evidence="3">cv. Daliak</strain>
    </source>
</reference>
<keyword evidence="3" id="KW-1185">Reference proteome</keyword>
<dbReference type="Proteomes" id="UP000242715">
    <property type="component" value="Unassembled WGS sequence"/>
</dbReference>
<organism evidence="2 3">
    <name type="scientific">Trifolium subterraneum</name>
    <name type="common">Subterranean clover</name>
    <dbReference type="NCBI Taxonomy" id="3900"/>
    <lineage>
        <taxon>Eukaryota</taxon>
        <taxon>Viridiplantae</taxon>
        <taxon>Streptophyta</taxon>
        <taxon>Embryophyta</taxon>
        <taxon>Tracheophyta</taxon>
        <taxon>Spermatophyta</taxon>
        <taxon>Magnoliopsida</taxon>
        <taxon>eudicotyledons</taxon>
        <taxon>Gunneridae</taxon>
        <taxon>Pentapetalae</taxon>
        <taxon>rosids</taxon>
        <taxon>fabids</taxon>
        <taxon>Fabales</taxon>
        <taxon>Fabaceae</taxon>
        <taxon>Papilionoideae</taxon>
        <taxon>50 kb inversion clade</taxon>
        <taxon>NPAAA clade</taxon>
        <taxon>Hologalegina</taxon>
        <taxon>IRL clade</taxon>
        <taxon>Trifolieae</taxon>
        <taxon>Trifolium</taxon>
    </lineage>
</organism>
<feature type="compositionally biased region" description="Polar residues" evidence="1">
    <location>
        <begin position="27"/>
        <end position="46"/>
    </location>
</feature>
<accession>A0A2Z6LXJ7</accession>
<feature type="region of interest" description="Disordered" evidence="1">
    <location>
        <begin position="1"/>
        <end position="48"/>
    </location>
</feature>
<name>A0A2Z6LXJ7_TRISU</name>
<dbReference type="OrthoDB" id="1744669at2759"/>
<dbReference type="AlphaFoldDB" id="A0A2Z6LXJ7"/>
<feature type="compositionally biased region" description="Polar residues" evidence="1">
    <location>
        <begin position="1"/>
        <end position="18"/>
    </location>
</feature>
<proteinExistence type="predicted"/>
<protein>
    <submittedName>
        <fullName evidence="2">Uncharacterized protein</fullName>
    </submittedName>
</protein>
<sequence length="88" mass="9947">MHRQSSGMNLQSMGNEASCNRPKLHRNTSSSNISGLNSQGNPTNSAPLKRTASWSFDEKLLIQSLYKVLLFVSKTYPIVLYLRDVDRF</sequence>
<evidence type="ECO:0000313" key="2">
    <source>
        <dbReference type="EMBL" id="GAU24564.1"/>
    </source>
</evidence>
<evidence type="ECO:0000313" key="3">
    <source>
        <dbReference type="Proteomes" id="UP000242715"/>
    </source>
</evidence>